<dbReference type="Proteomes" id="UP001295444">
    <property type="component" value="Chromosome 04"/>
</dbReference>
<protein>
    <submittedName>
        <fullName evidence="1">Uncharacterized protein</fullName>
    </submittedName>
</protein>
<evidence type="ECO:0000313" key="1">
    <source>
        <dbReference type="EMBL" id="CAH2282093.1"/>
    </source>
</evidence>
<gene>
    <name evidence="1" type="ORF">PECUL_23A059928</name>
</gene>
<evidence type="ECO:0000313" key="2">
    <source>
        <dbReference type="Proteomes" id="UP001295444"/>
    </source>
</evidence>
<proteinExistence type="predicted"/>
<name>A0AAD1RVI9_PELCU</name>
<dbReference type="AlphaFoldDB" id="A0AAD1RVI9"/>
<organism evidence="1 2">
    <name type="scientific">Pelobates cultripes</name>
    <name type="common">Western spadefoot toad</name>
    <dbReference type="NCBI Taxonomy" id="61616"/>
    <lineage>
        <taxon>Eukaryota</taxon>
        <taxon>Metazoa</taxon>
        <taxon>Chordata</taxon>
        <taxon>Craniata</taxon>
        <taxon>Vertebrata</taxon>
        <taxon>Euteleostomi</taxon>
        <taxon>Amphibia</taxon>
        <taxon>Batrachia</taxon>
        <taxon>Anura</taxon>
        <taxon>Pelobatoidea</taxon>
        <taxon>Pelobatidae</taxon>
        <taxon>Pelobates</taxon>
    </lineage>
</organism>
<accession>A0AAD1RVI9</accession>
<sequence length="75" mass="8247">MSSFPNDIAEEFRLYYHSLYNLPAPNGNIPELNGSTQINNYLLTNDNKTVSPESATMLDAQIGIEELSAALKGTK</sequence>
<dbReference type="EMBL" id="OW240915">
    <property type="protein sequence ID" value="CAH2282093.1"/>
    <property type="molecule type" value="Genomic_DNA"/>
</dbReference>
<keyword evidence="2" id="KW-1185">Reference proteome</keyword>
<feature type="non-terminal residue" evidence="1">
    <location>
        <position position="75"/>
    </location>
</feature>
<reference evidence="1" key="1">
    <citation type="submission" date="2022-03" db="EMBL/GenBank/DDBJ databases">
        <authorList>
            <person name="Alioto T."/>
            <person name="Alioto T."/>
            <person name="Gomez Garrido J."/>
        </authorList>
    </citation>
    <scope>NUCLEOTIDE SEQUENCE</scope>
</reference>